<dbReference type="Proteomes" id="UP000626109">
    <property type="component" value="Unassembled WGS sequence"/>
</dbReference>
<accession>A0A813JB81</accession>
<evidence type="ECO:0000256" key="1">
    <source>
        <dbReference type="SAM" id="MobiDB-lite"/>
    </source>
</evidence>
<dbReference type="EMBL" id="CAJNNW010022362">
    <property type="protein sequence ID" value="CAE8669234.1"/>
    <property type="molecule type" value="Genomic_DNA"/>
</dbReference>
<feature type="compositionally biased region" description="Low complexity" evidence="1">
    <location>
        <begin position="191"/>
        <end position="201"/>
    </location>
</feature>
<feature type="non-terminal residue" evidence="3">
    <location>
        <position position="1"/>
    </location>
</feature>
<keyword evidence="2" id="KW-0472">Membrane</keyword>
<evidence type="ECO:0000256" key="2">
    <source>
        <dbReference type="SAM" id="Phobius"/>
    </source>
</evidence>
<sequence length="273" mass="27801">PLCAVRAPTATTEARPTMTLSSSLGLSTTQGPAASTTVAAVPSTTPAAAKPSVLQGKMAITVPSCAAFVATVNAASSIKAGLAATANAPVAYIDVKLACNARLLSQTRRLADDETVNADYTITIPVTDQTVAALSVIALLGGSVSAGIAQTISQQTGITVTVSVTKPVVVEDNQTPTTVSQTPGTSSDVNARSTSSARTVTATSTSTLTRTVTATNGRMWISGYGSVAMVTISFFLLLIGSVLVVKRSVADRSSDHSELTQQSLLEESPEVIE</sequence>
<keyword evidence="2" id="KW-1133">Transmembrane helix</keyword>
<feature type="region of interest" description="Disordered" evidence="1">
    <location>
        <begin position="175"/>
        <end position="201"/>
    </location>
</feature>
<comment type="caution">
    <text evidence="3">The sequence shown here is derived from an EMBL/GenBank/DDBJ whole genome shotgun (WGS) entry which is preliminary data.</text>
</comment>
<reference evidence="3" key="1">
    <citation type="submission" date="2021-02" db="EMBL/GenBank/DDBJ databases">
        <authorList>
            <person name="Dougan E. K."/>
            <person name="Rhodes N."/>
            <person name="Thang M."/>
            <person name="Chan C."/>
        </authorList>
    </citation>
    <scope>NUCLEOTIDE SEQUENCE</scope>
</reference>
<evidence type="ECO:0000313" key="4">
    <source>
        <dbReference type="Proteomes" id="UP000626109"/>
    </source>
</evidence>
<organism evidence="3 4">
    <name type="scientific">Polarella glacialis</name>
    <name type="common">Dinoflagellate</name>
    <dbReference type="NCBI Taxonomy" id="89957"/>
    <lineage>
        <taxon>Eukaryota</taxon>
        <taxon>Sar</taxon>
        <taxon>Alveolata</taxon>
        <taxon>Dinophyceae</taxon>
        <taxon>Suessiales</taxon>
        <taxon>Suessiaceae</taxon>
        <taxon>Polarella</taxon>
    </lineage>
</organism>
<proteinExistence type="predicted"/>
<evidence type="ECO:0000313" key="3">
    <source>
        <dbReference type="EMBL" id="CAE8669234.1"/>
    </source>
</evidence>
<keyword evidence="2" id="KW-0812">Transmembrane</keyword>
<feature type="transmembrane region" description="Helical" evidence="2">
    <location>
        <begin position="219"/>
        <end position="245"/>
    </location>
</feature>
<name>A0A813JB81_POLGL</name>
<feature type="region of interest" description="Disordered" evidence="1">
    <location>
        <begin position="1"/>
        <end position="29"/>
    </location>
</feature>
<dbReference type="AlphaFoldDB" id="A0A813JB81"/>
<gene>
    <name evidence="3" type="ORF">PGLA2088_LOCUS17138</name>
</gene>
<feature type="compositionally biased region" description="Polar residues" evidence="1">
    <location>
        <begin position="175"/>
        <end position="190"/>
    </location>
</feature>
<protein>
    <submittedName>
        <fullName evidence="3">Uncharacterized protein</fullName>
    </submittedName>
</protein>